<keyword evidence="2" id="KW-1185">Reference proteome</keyword>
<accession>A0A9W4TDB0</accession>
<feature type="non-terminal residue" evidence="1">
    <location>
        <position position="1"/>
    </location>
</feature>
<comment type="caution">
    <text evidence="1">The sequence shown here is derived from an EMBL/GenBank/DDBJ whole genome shotgun (WGS) entry which is preliminary data.</text>
</comment>
<evidence type="ECO:0000313" key="2">
    <source>
        <dbReference type="Proteomes" id="UP001153678"/>
    </source>
</evidence>
<dbReference type="AlphaFoldDB" id="A0A9W4TDB0"/>
<dbReference type="EMBL" id="CAMKVN010026339">
    <property type="protein sequence ID" value="CAI2201053.1"/>
    <property type="molecule type" value="Genomic_DNA"/>
</dbReference>
<name>A0A9W4TDB0_9GLOM</name>
<evidence type="ECO:0000313" key="1">
    <source>
        <dbReference type="EMBL" id="CAI2201053.1"/>
    </source>
</evidence>
<proteinExistence type="predicted"/>
<dbReference type="OrthoDB" id="2283865at2759"/>
<protein>
    <submittedName>
        <fullName evidence="1">9018_t:CDS:1</fullName>
    </submittedName>
</protein>
<dbReference type="Proteomes" id="UP001153678">
    <property type="component" value="Unassembled WGS sequence"/>
</dbReference>
<gene>
    <name evidence="1" type="ORF">FWILDA_LOCUS19874</name>
</gene>
<organism evidence="1 2">
    <name type="scientific">Funneliformis geosporum</name>
    <dbReference type="NCBI Taxonomy" id="1117311"/>
    <lineage>
        <taxon>Eukaryota</taxon>
        <taxon>Fungi</taxon>
        <taxon>Fungi incertae sedis</taxon>
        <taxon>Mucoromycota</taxon>
        <taxon>Glomeromycotina</taxon>
        <taxon>Glomeromycetes</taxon>
        <taxon>Glomerales</taxon>
        <taxon>Glomeraceae</taxon>
        <taxon>Funneliformis</taxon>
    </lineage>
</organism>
<reference evidence="1" key="1">
    <citation type="submission" date="2022-08" db="EMBL/GenBank/DDBJ databases">
        <authorList>
            <person name="Kallberg Y."/>
            <person name="Tangrot J."/>
            <person name="Rosling A."/>
        </authorList>
    </citation>
    <scope>NUCLEOTIDE SEQUENCE</scope>
    <source>
        <strain evidence="1">Wild A</strain>
    </source>
</reference>
<sequence length="155" mass="17950">AHNIQNILKNLSTSRTSSKAHYIGHLQYIHQNYNVLHTYYGAKRFRQIKFDNYVGKQKALSIICRKIIGNKKDHYSNSVVIAYGAGSFSSSSRGHASGPIKQLFAELKRRCCTRLVSEFRTSQICSQCKDRFTYPQRYYALKVCRSNCLTLWNRD</sequence>
<feature type="non-terminal residue" evidence="1">
    <location>
        <position position="155"/>
    </location>
</feature>